<dbReference type="AlphaFoldDB" id="A0A2T7DZ60"/>
<organism evidence="2 3">
    <name type="scientific">Panicum hallii var. hallii</name>
    <dbReference type="NCBI Taxonomy" id="1504633"/>
    <lineage>
        <taxon>Eukaryota</taxon>
        <taxon>Viridiplantae</taxon>
        <taxon>Streptophyta</taxon>
        <taxon>Embryophyta</taxon>
        <taxon>Tracheophyta</taxon>
        <taxon>Spermatophyta</taxon>
        <taxon>Magnoliopsida</taxon>
        <taxon>Liliopsida</taxon>
        <taxon>Poales</taxon>
        <taxon>Poaceae</taxon>
        <taxon>PACMAD clade</taxon>
        <taxon>Panicoideae</taxon>
        <taxon>Panicodae</taxon>
        <taxon>Paniceae</taxon>
        <taxon>Panicinae</taxon>
        <taxon>Panicum</taxon>
        <taxon>Panicum sect. Panicum</taxon>
    </lineage>
</organism>
<accession>A0A2T7DZ60</accession>
<feature type="region of interest" description="Disordered" evidence="1">
    <location>
        <begin position="48"/>
        <end position="73"/>
    </location>
</feature>
<protein>
    <submittedName>
        <fullName evidence="2">Uncharacterized protein</fullName>
    </submittedName>
</protein>
<evidence type="ECO:0000313" key="2">
    <source>
        <dbReference type="EMBL" id="PUZ60864.1"/>
    </source>
</evidence>
<dbReference type="Gramene" id="PUZ60864">
    <property type="protein sequence ID" value="PUZ60864"/>
    <property type="gene ID" value="GQ55_4G202100"/>
</dbReference>
<feature type="compositionally biased region" description="Basic and acidic residues" evidence="1">
    <location>
        <begin position="259"/>
        <end position="288"/>
    </location>
</feature>
<reference evidence="2 3" key="1">
    <citation type="submission" date="2018-04" db="EMBL/GenBank/DDBJ databases">
        <title>WGS assembly of Panicum hallii var. hallii HAL2.</title>
        <authorList>
            <person name="Lovell J."/>
            <person name="Jenkins J."/>
            <person name="Lowry D."/>
            <person name="Mamidi S."/>
            <person name="Sreedasyam A."/>
            <person name="Weng X."/>
            <person name="Barry K."/>
            <person name="Bonette J."/>
            <person name="Campitelli B."/>
            <person name="Daum C."/>
            <person name="Gordon S."/>
            <person name="Gould B."/>
            <person name="Lipzen A."/>
            <person name="MacQueen A."/>
            <person name="Palacio-Mejia J."/>
            <person name="Plott C."/>
            <person name="Shakirov E."/>
            <person name="Shu S."/>
            <person name="Yoshinaga Y."/>
            <person name="Zane M."/>
            <person name="Rokhsar D."/>
            <person name="Grimwood J."/>
            <person name="Schmutz J."/>
            <person name="Juenger T."/>
        </authorList>
    </citation>
    <scope>NUCLEOTIDE SEQUENCE [LARGE SCALE GENOMIC DNA]</scope>
    <source>
        <strain evidence="3">cv. HAL2</strain>
    </source>
</reference>
<dbReference type="EMBL" id="CM009752">
    <property type="protein sequence ID" value="PUZ60864.1"/>
    <property type="molecule type" value="Genomic_DNA"/>
</dbReference>
<proteinExistence type="predicted"/>
<gene>
    <name evidence="2" type="ORF">GQ55_4G202100</name>
</gene>
<feature type="region of interest" description="Disordered" evidence="1">
    <location>
        <begin position="1"/>
        <end position="34"/>
    </location>
</feature>
<feature type="compositionally biased region" description="Basic residues" evidence="1">
    <location>
        <begin position="60"/>
        <end position="73"/>
    </location>
</feature>
<name>A0A2T7DZ60_9POAL</name>
<evidence type="ECO:0000256" key="1">
    <source>
        <dbReference type="SAM" id="MobiDB-lite"/>
    </source>
</evidence>
<keyword evidence="3" id="KW-1185">Reference proteome</keyword>
<feature type="region of interest" description="Disordered" evidence="1">
    <location>
        <begin position="171"/>
        <end position="333"/>
    </location>
</feature>
<feature type="compositionally biased region" description="Low complexity" evidence="1">
    <location>
        <begin position="183"/>
        <end position="231"/>
    </location>
</feature>
<feature type="compositionally biased region" description="Polar residues" evidence="1">
    <location>
        <begin position="1"/>
        <end position="10"/>
    </location>
</feature>
<feature type="compositionally biased region" description="Low complexity" evidence="1">
    <location>
        <begin position="48"/>
        <end position="58"/>
    </location>
</feature>
<sequence length="333" mass="34664">MRSITCNQSRGGAWGKTELRDAGYSTSRAPAPGPNRVQLLRASHAAARPPVRSAASVPHLHARKPAPRTRPHLSRCSLGPLLCRHQPHLLVPAPSPDAAPQRASLLRRAIRAAASFRALHRSLTQLRAAPGAAPAHFRSAAARVPEPAPRLHWLPPPAVLALLACSSARAARRPRQRAEPPRASRSPAPEPGAASSTPVCASCAAPPGAAPSQAAAARRAAAARPASGSPSLERPPPVLRRGACAEERKGGRRGSAQKCDTDGEREGKMELDRAAAGGEGDKGARGEGAEGVVTRGNFAAGGGKNGRHSGGLQSRNRAAPEEEEKGNFPRTYL</sequence>
<dbReference type="Proteomes" id="UP000244336">
    <property type="component" value="Chromosome 4"/>
</dbReference>
<evidence type="ECO:0000313" key="3">
    <source>
        <dbReference type="Proteomes" id="UP000244336"/>
    </source>
</evidence>